<dbReference type="PANTHER" id="PTHR41773">
    <property type="entry name" value="GTP PYROPHOSPHATASE-RELATED"/>
    <property type="match status" value="1"/>
</dbReference>
<dbReference type="CDD" id="cd05399">
    <property type="entry name" value="NT_Rel-Spo_like"/>
    <property type="match status" value="1"/>
</dbReference>
<accession>A0A1M6SWM4</accession>
<dbReference type="InterPro" id="IPR043519">
    <property type="entry name" value="NT_sf"/>
</dbReference>
<dbReference type="SUPFAM" id="SSF81301">
    <property type="entry name" value="Nucleotidyltransferase"/>
    <property type="match status" value="1"/>
</dbReference>
<evidence type="ECO:0000313" key="2">
    <source>
        <dbReference type="EMBL" id="SHK48968.1"/>
    </source>
</evidence>
<gene>
    <name evidence="2" type="ORF">SAMN05216463_10477</name>
</gene>
<dbReference type="OrthoDB" id="9801824at2"/>
<proteinExistence type="predicted"/>
<dbReference type="PANTHER" id="PTHR41773:SF1">
    <property type="entry name" value="RELA_SPOT DOMAIN-CONTAINING PROTEIN"/>
    <property type="match status" value="1"/>
</dbReference>
<dbReference type="SMART" id="SM00954">
    <property type="entry name" value="RelA_SpoT"/>
    <property type="match status" value="1"/>
</dbReference>
<dbReference type="RefSeq" id="WP_073205701.1">
    <property type="nucleotide sequence ID" value="NZ_FRBD01000004.1"/>
</dbReference>
<dbReference type="Pfam" id="PF04607">
    <property type="entry name" value="RelA_SpoT"/>
    <property type="match status" value="1"/>
</dbReference>
<evidence type="ECO:0000313" key="3">
    <source>
        <dbReference type="Proteomes" id="UP000184130"/>
    </source>
</evidence>
<dbReference type="InterPro" id="IPR007685">
    <property type="entry name" value="RelA_SpoT"/>
</dbReference>
<reference evidence="2 3" key="1">
    <citation type="submission" date="2016-11" db="EMBL/GenBank/DDBJ databases">
        <authorList>
            <person name="Jaros S."/>
            <person name="Januszkiewicz K."/>
            <person name="Wedrychowicz H."/>
        </authorList>
    </citation>
    <scope>NUCLEOTIDE SEQUENCE [LARGE SCALE GENOMIC DNA]</scope>
    <source>
        <strain evidence="2 3">KHT3</strain>
    </source>
</reference>
<dbReference type="AlphaFoldDB" id="A0A1M6SWM4"/>
<dbReference type="GO" id="GO:0015969">
    <property type="term" value="P:guanosine tetraphosphate metabolic process"/>
    <property type="evidence" value="ECO:0007669"/>
    <property type="project" value="InterPro"/>
</dbReference>
<sequence length="354" mass="40771">MNHLSPHCQELVREYQKYLPQLEELQLKVYDQLCEVLHKQGIELNSIEHRVKTEQSLIGKLERKGEKYQSLEDITDLVGLRIITFYTDDVDKVAAIMKRQFVIDWGNSVDKRKLHELTSFGYNSIHFICHLKEGPLCGIPFEIQVRTALQHVWSAIEHDIGYKGAVKLPPEYRRQFSRLAGMLELADDEFSRLRTTMAEYRRQVQTLVKDGKLDDVPLSTDSFRSYLELHPFDRLNQRIAAVNQAELFPVSLMPYLPILETFRLQTLGDVQRFIDENSEDAYQLALSQLAVTDLDILSETIGLLYLSLVHVLKSGGGRAGLWFVYDTINGESESNMALADNMLEHAKTLKFMHV</sequence>
<evidence type="ECO:0000259" key="1">
    <source>
        <dbReference type="SMART" id="SM00954"/>
    </source>
</evidence>
<dbReference type="Gene3D" id="1.10.287.860">
    <property type="entry name" value="Nucleotidyltransferase"/>
    <property type="match status" value="1"/>
</dbReference>
<protein>
    <submittedName>
        <fullName evidence="2">PpGpp synthetase catalytic domain-containing protein (RelA/SpoT-type nucleotidyltranferase)</fullName>
    </submittedName>
</protein>
<dbReference type="EMBL" id="FRBD01000004">
    <property type="protein sequence ID" value="SHK48968.1"/>
    <property type="molecule type" value="Genomic_DNA"/>
</dbReference>
<dbReference type="Proteomes" id="UP000184130">
    <property type="component" value="Unassembled WGS sequence"/>
</dbReference>
<name>A0A1M6SWM4_XYLRU</name>
<dbReference type="Gene3D" id="3.30.460.10">
    <property type="entry name" value="Beta Polymerase, domain 2"/>
    <property type="match status" value="1"/>
</dbReference>
<feature type="domain" description="RelA/SpoT" evidence="1">
    <location>
        <begin position="49"/>
        <end position="168"/>
    </location>
</feature>
<organism evidence="2 3">
    <name type="scientific">Xylanibacter ruminicola</name>
    <name type="common">Prevotella ruminicola</name>
    <dbReference type="NCBI Taxonomy" id="839"/>
    <lineage>
        <taxon>Bacteria</taxon>
        <taxon>Pseudomonadati</taxon>
        <taxon>Bacteroidota</taxon>
        <taxon>Bacteroidia</taxon>
        <taxon>Bacteroidales</taxon>
        <taxon>Prevotellaceae</taxon>
        <taxon>Xylanibacter</taxon>
    </lineage>
</organism>